<name>A0A1M6B3S6_9FIRM</name>
<dbReference type="RefSeq" id="WP_073992554.1">
    <property type="nucleotide sequence ID" value="NZ_FQYT01000003.1"/>
</dbReference>
<gene>
    <name evidence="1" type="ORF">SAMN02745691_00251</name>
</gene>
<evidence type="ECO:0000313" key="2">
    <source>
        <dbReference type="Proteomes" id="UP000184342"/>
    </source>
</evidence>
<protein>
    <submittedName>
        <fullName evidence="1">Uncharacterized protein</fullName>
    </submittedName>
</protein>
<dbReference type="STRING" id="1122934.SAMN02745691_00251"/>
<reference evidence="1 2" key="1">
    <citation type="submission" date="2016-11" db="EMBL/GenBank/DDBJ databases">
        <authorList>
            <person name="Jaros S."/>
            <person name="Januszkiewicz K."/>
            <person name="Wedrychowicz H."/>
        </authorList>
    </citation>
    <scope>NUCLEOTIDE SEQUENCE [LARGE SCALE GENOMIC DNA]</scope>
    <source>
        <strain evidence="1 2">DSM 15970</strain>
    </source>
</reference>
<sequence length="138" mass="16260">MKTLSEFLEVPEGVIFYFNVSDSKYKILDNKLLVNSVRNPNWSETSVFLDKLLEREIMIPKQFTEDEKVIARNLPEEYEWIVRNKNGDLNLFTTKPIKHEDRWDLSAYGGCVWFCLSGLFQSIQWTDTEPTLIADIYK</sequence>
<dbReference type="AlphaFoldDB" id="A0A1M6B3S6"/>
<dbReference type="EMBL" id="FQYT01000003">
    <property type="protein sequence ID" value="SHI43330.1"/>
    <property type="molecule type" value="Genomic_DNA"/>
</dbReference>
<dbReference type="Proteomes" id="UP000184342">
    <property type="component" value="Unassembled WGS sequence"/>
</dbReference>
<organism evidence="1 2">
    <name type="scientific">Parasporobacterium paucivorans DSM 15970</name>
    <dbReference type="NCBI Taxonomy" id="1122934"/>
    <lineage>
        <taxon>Bacteria</taxon>
        <taxon>Bacillati</taxon>
        <taxon>Bacillota</taxon>
        <taxon>Clostridia</taxon>
        <taxon>Lachnospirales</taxon>
        <taxon>Lachnospiraceae</taxon>
        <taxon>Parasporobacterium</taxon>
    </lineage>
</organism>
<keyword evidence="2" id="KW-1185">Reference proteome</keyword>
<evidence type="ECO:0000313" key="1">
    <source>
        <dbReference type="EMBL" id="SHI43330.1"/>
    </source>
</evidence>
<accession>A0A1M6B3S6</accession>
<proteinExistence type="predicted"/>
<dbReference type="OrthoDB" id="9773841at2"/>